<proteinExistence type="inferred from homology"/>
<dbReference type="PANTHER" id="PTHR43033">
    <property type="entry name" value="TRNA(ILE)-LYSIDINE SYNTHASE-RELATED"/>
    <property type="match status" value="1"/>
</dbReference>
<keyword evidence="2 6" id="KW-0819">tRNA processing</keyword>
<dbReference type="Pfam" id="PF01171">
    <property type="entry name" value="ATP_bind_3"/>
    <property type="match status" value="1"/>
</dbReference>
<gene>
    <name evidence="6" type="primary">tilS</name>
    <name evidence="8" type="ORF">PYS61_04450</name>
</gene>
<evidence type="ECO:0000256" key="5">
    <source>
        <dbReference type="ARBA" id="ARBA00048539"/>
    </source>
</evidence>
<feature type="domain" description="tRNA(Ile)-lysidine/2-thiocytidine synthase N-terminal" evidence="7">
    <location>
        <begin position="25"/>
        <end position="245"/>
    </location>
</feature>
<dbReference type="Gene3D" id="3.40.50.620">
    <property type="entry name" value="HUPs"/>
    <property type="match status" value="1"/>
</dbReference>
<reference evidence="8 9" key="1">
    <citation type="submission" date="2023-02" db="EMBL/GenBank/DDBJ databases">
        <title>Novel Oscillospiraceae bacterial genomes.</title>
        <authorList>
            <person name="Srinivasan S."/>
            <person name="Austin M.N."/>
            <person name="Fiedler T.L."/>
            <person name="Strenk S.M."/>
            <person name="Agnew K.J."/>
            <person name="Nagana Gowda G.A."/>
            <person name="Raftery D."/>
            <person name="Beamer M.A."/>
            <person name="Achilles S.L."/>
            <person name="Wiesenfeld H.C."/>
            <person name="Fredricks D.N."/>
            <person name="Hillier S.L."/>
        </authorList>
    </citation>
    <scope>NUCLEOTIDE SEQUENCE [LARGE SCALE GENOMIC DNA]</scope>
    <source>
        <strain evidence="8 9">CHIC02 1186E3-8</strain>
    </source>
</reference>
<dbReference type="PANTHER" id="PTHR43033:SF1">
    <property type="entry name" value="TRNA(ILE)-LYSIDINE SYNTHASE-RELATED"/>
    <property type="match status" value="1"/>
</dbReference>
<name>A0ABY8C7Y3_9FIRM</name>
<dbReference type="CDD" id="cd01992">
    <property type="entry name" value="TilS_N"/>
    <property type="match status" value="1"/>
</dbReference>
<dbReference type="InterPro" id="IPR014729">
    <property type="entry name" value="Rossmann-like_a/b/a_fold"/>
</dbReference>
<dbReference type="EMBL" id="CP118868">
    <property type="protein sequence ID" value="WEG35190.1"/>
    <property type="molecule type" value="Genomic_DNA"/>
</dbReference>
<dbReference type="EC" id="6.3.4.19" evidence="6"/>
<comment type="catalytic activity">
    <reaction evidence="5 6">
        <text>cytidine(34) in tRNA(Ile2) + L-lysine + ATP = lysidine(34) in tRNA(Ile2) + AMP + diphosphate + H(+)</text>
        <dbReference type="Rhea" id="RHEA:43744"/>
        <dbReference type="Rhea" id="RHEA-COMP:10625"/>
        <dbReference type="Rhea" id="RHEA-COMP:10670"/>
        <dbReference type="ChEBI" id="CHEBI:15378"/>
        <dbReference type="ChEBI" id="CHEBI:30616"/>
        <dbReference type="ChEBI" id="CHEBI:32551"/>
        <dbReference type="ChEBI" id="CHEBI:33019"/>
        <dbReference type="ChEBI" id="CHEBI:82748"/>
        <dbReference type="ChEBI" id="CHEBI:83665"/>
        <dbReference type="ChEBI" id="CHEBI:456215"/>
        <dbReference type="EC" id="6.3.4.19"/>
    </reaction>
</comment>
<evidence type="ECO:0000313" key="9">
    <source>
        <dbReference type="Proteomes" id="UP001220478"/>
    </source>
</evidence>
<evidence type="ECO:0000256" key="3">
    <source>
        <dbReference type="ARBA" id="ARBA00022741"/>
    </source>
</evidence>
<comment type="subcellular location">
    <subcellularLocation>
        <location evidence="6">Cytoplasm</location>
    </subcellularLocation>
</comment>
<comment type="similarity">
    <text evidence="6">Belongs to the tRNA(Ile)-lysidine synthase family.</text>
</comment>
<comment type="function">
    <text evidence="6">Ligates lysine onto the cytidine present at position 34 of the AUA codon-specific tRNA(Ile) that contains the anticodon CAU, in an ATP-dependent manner. Cytidine is converted to lysidine, thus changing the amino acid specificity of the tRNA from methionine to isoleucine.</text>
</comment>
<dbReference type="InterPro" id="IPR012795">
    <property type="entry name" value="tRNA_Ile_lys_synt_N"/>
</dbReference>
<keyword evidence="3 6" id="KW-0547">Nucleotide-binding</keyword>
<evidence type="ECO:0000256" key="2">
    <source>
        <dbReference type="ARBA" id="ARBA00022694"/>
    </source>
</evidence>
<keyword evidence="9" id="KW-1185">Reference proteome</keyword>
<evidence type="ECO:0000256" key="6">
    <source>
        <dbReference type="HAMAP-Rule" id="MF_01161"/>
    </source>
</evidence>
<evidence type="ECO:0000313" key="8">
    <source>
        <dbReference type="EMBL" id="WEG35190.1"/>
    </source>
</evidence>
<keyword evidence="1 6" id="KW-0436">Ligase</keyword>
<dbReference type="SUPFAM" id="SSF52402">
    <property type="entry name" value="Adenine nucleotide alpha hydrolases-like"/>
    <property type="match status" value="1"/>
</dbReference>
<dbReference type="InterPro" id="IPR012094">
    <property type="entry name" value="tRNA_Ile_lys_synt"/>
</dbReference>
<dbReference type="InterPro" id="IPR011063">
    <property type="entry name" value="TilS/TtcA_N"/>
</dbReference>
<evidence type="ECO:0000259" key="7">
    <source>
        <dbReference type="Pfam" id="PF01171"/>
    </source>
</evidence>
<keyword evidence="6" id="KW-0963">Cytoplasm</keyword>
<evidence type="ECO:0000256" key="4">
    <source>
        <dbReference type="ARBA" id="ARBA00022840"/>
    </source>
</evidence>
<dbReference type="HAMAP" id="MF_01161">
    <property type="entry name" value="tRNA_Ile_lys_synt"/>
    <property type="match status" value="1"/>
</dbReference>
<dbReference type="RefSeq" id="WP_315571238.1">
    <property type="nucleotide sequence ID" value="NZ_CP118868.1"/>
</dbReference>
<dbReference type="Proteomes" id="UP001220478">
    <property type="component" value="Chromosome"/>
</dbReference>
<feature type="binding site" evidence="6">
    <location>
        <begin position="30"/>
        <end position="35"/>
    </location>
    <ligand>
        <name>ATP</name>
        <dbReference type="ChEBI" id="CHEBI:30616"/>
    </ligand>
</feature>
<organism evidence="8 9">
    <name type="scientific">Amygdalobacter indicium</name>
    <dbReference type="NCBI Taxonomy" id="3029272"/>
    <lineage>
        <taxon>Bacteria</taxon>
        <taxon>Bacillati</taxon>
        <taxon>Bacillota</taxon>
        <taxon>Clostridia</taxon>
        <taxon>Eubacteriales</taxon>
        <taxon>Oscillospiraceae</taxon>
        <taxon>Amygdalobacter</taxon>
    </lineage>
</organism>
<sequence length="516" mass="59734">MADKLTKKFLEQLNNFVKDRQPEKIWLACSGGPDSLALLWLLADNLPSEISLNVLHVWHNLRAEAEAEYYKLAASLPKRVQKFQAFYADVKAYAHDCNLSAEVAARELRRSAYAYCTNGEEKAYVCLAQHADDQAETIILHVCKGSGMNGLCGIASLKRHLTAPETVKQIKNAGYLKLVTGTCATERQFSELSASTLNNACFYTAWRPLLPLLKKELLEYVKARKLDYSVDRTNYDPHYERNFIRLQLLPALTERFPQTVEKLGNLGATVERTLQATDYLLANNAQIKKVRDLSDAQKLEAGEKVLALSFLAADNKSDFLTLPETVRNLYLERQLHNKFPDLLLSRTQYNNIQHLFNLALYRPCKDLRLIILRKDCLMLLIDRLLLIYSSPHFNFSHASFDRSLIYKKCRKYFLEHYAVILPLKSNWRRYYRLSGELPENMCLRTILPGDYFNVNTANSCKRRLLSDYLHKSNLPEFLWPELMVLSEKNSRHLYHLFYKNLTKWQTFSLLSNDKKL</sequence>
<comment type="domain">
    <text evidence="6">The N-terminal region contains the highly conserved SGGXDS motif, predicted to be a P-loop motif involved in ATP binding.</text>
</comment>
<evidence type="ECO:0000256" key="1">
    <source>
        <dbReference type="ARBA" id="ARBA00022598"/>
    </source>
</evidence>
<protein>
    <recommendedName>
        <fullName evidence="6">tRNA(Ile)-lysidine synthase</fullName>
        <ecNumber evidence="6">6.3.4.19</ecNumber>
    </recommendedName>
    <alternativeName>
        <fullName evidence="6">tRNA(Ile)-2-lysyl-cytidine synthase</fullName>
    </alternativeName>
    <alternativeName>
        <fullName evidence="6">tRNA(Ile)-lysidine synthetase</fullName>
    </alternativeName>
</protein>
<keyword evidence="4 6" id="KW-0067">ATP-binding</keyword>
<accession>A0ABY8C7Y3</accession>